<organism evidence="1 2">
    <name type="scientific">Aspergillus costaricaensis CBS 115574</name>
    <dbReference type="NCBI Taxonomy" id="1448317"/>
    <lineage>
        <taxon>Eukaryota</taxon>
        <taxon>Fungi</taxon>
        <taxon>Dikarya</taxon>
        <taxon>Ascomycota</taxon>
        <taxon>Pezizomycotina</taxon>
        <taxon>Eurotiomycetes</taxon>
        <taxon>Eurotiomycetidae</taxon>
        <taxon>Eurotiales</taxon>
        <taxon>Aspergillaceae</taxon>
        <taxon>Aspergillus</taxon>
        <taxon>Aspergillus subgen. Circumdati</taxon>
    </lineage>
</organism>
<sequence length="231" mass="25592">MESSRPKDVAPSSGSCWNLLRGVFSSGKQKTQTTDRPQTDQPQEIGRTNSGQKVPFNPSPEIDLWSPAQLAIPAPPIDATLNDRPSMGSTALKGLWQEAYELLIRDPNNAGLVKAYESALLHEEKEGEGPDNDEHGISPLLHTIVRRKLEDIRYSLTKFRLGGKEIFVKDQVRRGINLVVSVQGIVTTAVSSEPHAAVQNNRLEAPFSYMEVYKSKRNSHFSDVDLSMVVI</sequence>
<reference evidence="1" key="1">
    <citation type="submission" date="2018-02" db="EMBL/GenBank/DDBJ databases">
        <title>The genomes of Aspergillus section Nigri reveals drivers in fungal speciation.</title>
        <authorList>
            <consortium name="DOE Joint Genome Institute"/>
            <person name="Vesth T.C."/>
            <person name="Nybo J."/>
            <person name="Theobald S."/>
            <person name="Brandl J."/>
            <person name="Frisvad J.C."/>
            <person name="Nielsen K.F."/>
            <person name="Lyhne E.K."/>
            <person name="Kogle M.E."/>
            <person name="Kuo A."/>
            <person name="Riley R."/>
            <person name="Clum A."/>
            <person name="Nolan M."/>
            <person name="Lipzen A."/>
            <person name="Salamov A."/>
            <person name="Henrissat B."/>
            <person name="Wiebenga A."/>
            <person name="De vries R.P."/>
            <person name="Grigoriev I.V."/>
            <person name="Mortensen U.H."/>
            <person name="Andersen M.R."/>
            <person name="Baker S.E."/>
        </authorList>
    </citation>
    <scope>NUCLEOTIDE SEQUENCE</scope>
    <source>
        <strain evidence="1">CBS 115574</strain>
    </source>
</reference>
<evidence type="ECO:0000313" key="2">
    <source>
        <dbReference type="Proteomes" id="UP000249748"/>
    </source>
</evidence>
<dbReference type="EMBL" id="KZ824567">
    <property type="protein sequence ID" value="RAK85211.1"/>
    <property type="molecule type" value="Genomic_DNA"/>
</dbReference>
<name>A0ACD1I4R6_9EURO</name>
<evidence type="ECO:0000313" key="1">
    <source>
        <dbReference type="EMBL" id="RAK85211.1"/>
    </source>
</evidence>
<dbReference type="Proteomes" id="UP000249748">
    <property type="component" value="Unassembled WGS sequence"/>
</dbReference>
<protein>
    <submittedName>
        <fullName evidence="1">Uncharacterized protein</fullName>
    </submittedName>
</protein>
<accession>A0ACD1I4R6</accession>
<proteinExistence type="predicted"/>
<keyword evidence="2" id="KW-1185">Reference proteome</keyword>
<gene>
    <name evidence="1" type="ORF">BO79DRAFT_258490</name>
</gene>